<evidence type="ECO:0000256" key="2">
    <source>
        <dbReference type="ARBA" id="ARBA00022491"/>
    </source>
</evidence>
<keyword evidence="2 5" id="KW-0678">Repressor</keyword>
<dbReference type="GO" id="GO:0048027">
    <property type="term" value="F:mRNA 5'-UTR binding"/>
    <property type="evidence" value="ECO:0007669"/>
    <property type="project" value="UniProtKB-UniRule"/>
</dbReference>
<evidence type="ECO:0000313" key="7">
    <source>
        <dbReference type="Proteomes" id="UP000031014"/>
    </source>
</evidence>
<dbReference type="OrthoDB" id="9809061at2"/>
<dbReference type="InterPro" id="IPR036107">
    <property type="entry name" value="CsrA_sf"/>
</dbReference>
<dbReference type="SUPFAM" id="SSF117130">
    <property type="entry name" value="CsrA-like"/>
    <property type="match status" value="1"/>
</dbReference>
<dbReference type="EMBL" id="BASE01000004">
    <property type="protein sequence ID" value="GAM11993.1"/>
    <property type="molecule type" value="Genomic_DNA"/>
</dbReference>
<evidence type="ECO:0000256" key="1">
    <source>
        <dbReference type="ARBA" id="ARBA00022490"/>
    </source>
</evidence>
<evidence type="ECO:0000256" key="3">
    <source>
        <dbReference type="ARBA" id="ARBA00022845"/>
    </source>
</evidence>
<dbReference type="GO" id="GO:1902208">
    <property type="term" value="P:regulation of bacterial-type flagellum assembly"/>
    <property type="evidence" value="ECO:0007669"/>
    <property type="project" value="UniProtKB-UniRule"/>
</dbReference>
<dbReference type="GO" id="GO:0006109">
    <property type="term" value="P:regulation of carbohydrate metabolic process"/>
    <property type="evidence" value="ECO:0007669"/>
    <property type="project" value="InterPro"/>
</dbReference>
<dbReference type="RefSeq" id="WP_041963951.1">
    <property type="nucleotide sequence ID" value="NZ_BASE01000004.1"/>
</dbReference>
<accession>A0A0A8WWL1</accession>
<comment type="caution">
    <text evidence="6">The sequence shown here is derived from an EMBL/GenBank/DDBJ whole genome shotgun (WGS) entry which is preliminary data.</text>
</comment>
<organism evidence="6 7">
    <name type="scientific">Mesobacillus selenatarsenatis (strain DSM 18680 / JCM 14380 / FERM P-15431 / SF-1)</name>
    <dbReference type="NCBI Taxonomy" id="1321606"/>
    <lineage>
        <taxon>Bacteria</taxon>
        <taxon>Bacillati</taxon>
        <taxon>Bacillota</taxon>
        <taxon>Bacilli</taxon>
        <taxon>Bacillales</taxon>
        <taxon>Bacillaceae</taxon>
        <taxon>Mesobacillus</taxon>
    </lineage>
</organism>
<dbReference type="Proteomes" id="UP000031014">
    <property type="component" value="Unassembled WGS sequence"/>
</dbReference>
<keyword evidence="1 5" id="KW-0963">Cytoplasm</keyword>
<dbReference type="PANTHER" id="PTHR34984:SF1">
    <property type="entry name" value="CARBON STORAGE REGULATOR"/>
    <property type="match status" value="1"/>
</dbReference>
<dbReference type="AlphaFoldDB" id="A0A0A8WWL1"/>
<gene>
    <name evidence="5" type="primary">csrA</name>
    <name evidence="6" type="ORF">SAMD00020551_0112</name>
</gene>
<dbReference type="FunFam" id="2.60.40.4380:FF:000002">
    <property type="entry name" value="Translational regulator CsrA"/>
    <property type="match status" value="1"/>
</dbReference>
<dbReference type="PANTHER" id="PTHR34984">
    <property type="entry name" value="CARBON STORAGE REGULATOR"/>
    <property type="match status" value="1"/>
</dbReference>
<proteinExistence type="inferred from homology"/>
<dbReference type="GO" id="GO:0005829">
    <property type="term" value="C:cytosol"/>
    <property type="evidence" value="ECO:0007669"/>
    <property type="project" value="TreeGrafter"/>
</dbReference>
<dbReference type="GO" id="GO:0045947">
    <property type="term" value="P:negative regulation of translational initiation"/>
    <property type="evidence" value="ECO:0007669"/>
    <property type="project" value="UniProtKB-UniRule"/>
</dbReference>
<comment type="subunit">
    <text evidence="5">Homodimer; the beta-strands of each monomer intercalate to form a hydrophobic core, while the alpha-helices form wings that extend away from the core.</text>
</comment>
<dbReference type="Gene3D" id="2.60.40.4380">
    <property type="entry name" value="Translational regulator CsrA"/>
    <property type="match status" value="1"/>
</dbReference>
<keyword evidence="3 5" id="KW-0810">Translation regulation</keyword>
<protein>
    <recommendedName>
        <fullName evidence="5">Translational regulator CsrA</fullName>
    </recommendedName>
</protein>
<keyword evidence="4 5" id="KW-0694">RNA-binding</keyword>
<sequence>MLVLSRKNGESIKIGDDIEITIISSKNDQVKIGIKAPKNIEVFRKEILEQIQSENEQASKDISSMIEFMKK</sequence>
<keyword evidence="7" id="KW-1185">Reference proteome</keyword>
<dbReference type="GO" id="GO:0006402">
    <property type="term" value="P:mRNA catabolic process"/>
    <property type="evidence" value="ECO:0007669"/>
    <property type="project" value="InterPro"/>
</dbReference>
<comment type="function">
    <text evidence="5">A translational regulator that binds mRNA to regulate translation initiation and/or mRNA stability. Usually binds in the 5'-UTR at or near the Shine-Dalgarno sequence preventing ribosome-binding, thus repressing translation. Its main target seems to be the major flagellin gene, while its function is anatagonized by FliW.</text>
</comment>
<dbReference type="STRING" id="1321606.SAMD00020551_0112"/>
<dbReference type="NCBIfam" id="NF002469">
    <property type="entry name" value="PRK01712.1"/>
    <property type="match status" value="1"/>
</dbReference>
<dbReference type="NCBIfam" id="TIGR00202">
    <property type="entry name" value="csrA"/>
    <property type="match status" value="1"/>
</dbReference>
<dbReference type="HAMAP" id="MF_00167">
    <property type="entry name" value="CsrA"/>
    <property type="match status" value="1"/>
</dbReference>
<evidence type="ECO:0000256" key="5">
    <source>
        <dbReference type="HAMAP-Rule" id="MF_00167"/>
    </source>
</evidence>
<comment type="similarity">
    <text evidence="5">Belongs to the CsrA/RsmA family.</text>
</comment>
<name>A0A0A8WWL1_MESS1</name>
<dbReference type="Pfam" id="PF02599">
    <property type="entry name" value="CsrA"/>
    <property type="match status" value="1"/>
</dbReference>
<reference evidence="6 7" key="1">
    <citation type="submission" date="2013-06" db="EMBL/GenBank/DDBJ databases">
        <title>Whole genome shotgun sequence of Bacillus selenatarsenatis SF-1.</title>
        <authorList>
            <person name="Kuroda M."/>
            <person name="Sei K."/>
            <person name="Yamashita M."/>
            <person name="Ike M."/>
        </authorList>
    </citation>
    <scope>NUCLEOTIDE SEQUENCE [LARGE SCALE GENOMIC DNA]</scope>
    <source>
        <strain evidence="6 7">SF-1</strain>
    </source>
</reference>
<comment type="subcellular location">
    <subcellularLocation>
        <location evidence="5">Cytoplasm</location>
    </subcellularLocation>
</comment>
<dbReference type="GO" id="GO:0044781">
    <property type="term" value="P:bacterial-type flagellum organization"/>
    <property type="evidence" value="ECO:0007669"/>
    <property type="project" value="UniProtKB-KW"/>
</dbReference>
<evidence type="ECO:0000313" key="6">
    <source>
        <dbReference type="EMBL" id="GAM11993.1"/>
    </source>
</evidence>
<keyword evidence="5" id="KW-1005">Bacterial flagellum biogenesis</keyword>
<evidence type="ECO:0000256" key="4">
    <source>
        <dbReference type="ARBA" id="ARBA00022884"/>
    </source>
</evidence>
<dbReference type="InterPro" id="IPR003751">
    <property type="entry name" value="CsrA"/>
</dbReference>